<dbReference type="Pfam" id="PF00005">
    <property type="entry name" value="ABC_tran"/>
    <property type="match status" value="1"/>
</dbReference>
<dbReference type="Pfam" id="PF12399">
    <property type="entry name" value="BCA_ABC_TP_C"/>
    <property type="match status" value="1"/>
</dbReference>
<dbReference type="Gene3D" id="3.40.50.300">
    <property type="entry name" value="P-loop containing nucleotide triphosphate hydrolases"/>
    <property type="match status" value="1"/>
</dbReference>
<proteinExistence type="predicted"/>
<dbReference type="InterPro" id="IPR051120">
    <property type="entry name" value="ABC_AA/LPS_Transport"/>
</dbReference>
<dbReference type="AlphaFoldDB" id="A0A0F9W9R0"/>
<organism evidence="5">
    <name type="scientific">marine sediment metagenome</name>
    <dbReference type="NCBI Taxonomy" id="412755"/>
    <lineage>
        <taxon>unclassified sequences</taxon>
        <taxon>metagenomes</taxon>
        <taxon>ecological metagenomes</taxon>
    </lineage>
</organism>
<dbReference type="InterPro" id="IPR003439">
    <property type="entry name" value="ABC_transporter-like_ATP-bd"/>
</dbReference>
<evidence type="ECO:0000256" key="3">
    <source>
        <dbReference type="ARBA" id="ARBA00022840"/>
    </source>
</evidence>
<reference evidence="5" key="1">
    <citation type="journal article" date="2015" name="Nature">
        <title>Complex archaea that bridge the gap between prokaryotes and eukaryotes.</title>
        <authorList>
            <person name="Spang A."/>
            <person name="Saw J.H."/>
            <person name="Jorgensen S.L."/>
            <person name="Zaremba-Niedzwiedzka K."/>
            <person name="Martijn J."/>
            <person name="Lind A.E."/>
            <person name="van Eijk R."/>
            <person name="Schleper C."/>
            <person name="Guy L."/>
            <person name="Ettema T.J."/>
        </authorList>
    </citation>
    <scope>NUCLEOTIDE SEQUENCE</scope>
</reference>
<accession>A0A0F9W9R0</accession>
<evidence type="ECO:0000256" key="2">
    <source>
        <dbReference type="ARBA" id="ARBA00022741"/>
    </source>
</evidence>
<dbReference type="PANTHER" id="PTHR45772">
    <property type="entry name" value="CONSERVED COMPONENT OF ABC TRANSPORTER FOR NATURAL AMINO ACIDS-RELATED"/>
    <property type="match status" value="1"/>
</dbReference>
<sequence length="255" mass="27863">MTPLLEVQNLTMRFGGLTAVDRLNFKVEKGNIHGLIGPNGAGKTTTFNMVSGFYKPSQGRVLLNGQDISGLPMHEVANRGVVRTFQHSTLFGELSVLDNALIGTHMTFRPNLLKAILGLDSSARRDALDRARTSLEFFGLADVEHEMAGDLSHGHQRALGMAVAYASRPDLILLDEPFTGMNPEETRRMMGLMRRLCAEGTTILLVEHDMQAIMGLCDNITCMSFGKFLAEGSPAEIRNHPDVIEAYLGGARHVA</sequence>
<dbReference type="PANTHER" id="PTHR45772:SF9">
    <property type="entry name" value="CONSERVED COMPONENT OF ABC TRANSPORTER FOR NATURAL AMINO ACIDS"/>
    <property type="match status" value="1"/>
</dbReference>
<dbReference type="FunFam" id="3.40.50.300:FF:000421">
    <property type="entry name" value="Branched-chain amino acid ABC transporter ATP-binding protein"/>
    <property type="match status" value="1"/>
</dbReference>
<keyword evidence="2" id="KW-0547">Nucleotide-binding</keyword>
<dbReference type="CDD" id="cd03219">
    <property type="entry name" value="ABC_Mj1267_LivG_branched"/>
    <property type="match status" value="1"/>
</dbReference>
<dbReference type="InterPro" id="IPR027417">
    <property type="entry name" value="P-loop_NTPase"/>
</dbReference>
<keyword evidence="3" id="KW-0067">ATP-binding</keyword>
<gene>
    <name evidence="5" type="ORF">LCGC14_0309800</name>
</gene>
<protein>
    <recommendedName>
        <fullName evidence="4">ABC transporter domain-containing protein</fullName>
    </recommendedName>
</protein>
<feature type="domain" description="ABC transporter" evidence="4">
    <location>
        <begin position="5"/>
        <end position="250"/>
    </location>
</feature>
<dbReference type="InterPro" id="IPR003593">
    <property type="entry name" value="AAA+_ATPase"/>
</dbReference>
<name>A0A0F9W9R0_9ZZZZ</name>
<evidence type="ECO:0000313" key="5">
    <source>
        <dbReference type="EMBL" id="KKN82431.1"/>
    </source>
</evidence>
<dbReference type="InterPro" id="IPR032823">
    <property type="entry name" value="BCA_ABC_TP_C"/>
</dbReference>
<keyword evidence="1" id="KW-0813">Transport</keyword>
<dbReference type="SUPFAM" id="SSF52540">
    <property type="entry name" value="P-loop containing nucleoside triphosphate hydrolases"/>
    <property type="match status" value="1"/>
</dbReference>
<dbReference type="GO" id="GO:0005524">
    <property type="term" value="F:ATP binding"/>
    <property type="evidence" value="ECO:0007669"/>
    <property type="project" value="UniProtKB-KW"/>
</dbReference>
<dbReference type="EMBL" id="LAZR01000201">
    <property type="protein sequence ID" value="KKN82431.1"/>
    <property type="molecule type" value="Genomic_DNA"/>
</dbReference>
<dbReference type="GO" id="GO:0016887">
    <property type="term" value="F:ATP hydrolysis activity"/>
    <property type="evidence" value="ECO:0007669"/>
    <property type="project" value="InterPro"/>
</dbReference>
<evidence type="ECO:0000259" key="4">
    <source>
        <dbReference type="PROSITE" id="PS50893"/>
    </source>
</evidence>
<comment type="caution">
    <text evidence="5">The sequence shown here is derived from an EMBL/GenBank/DDBJ whole genome shotgun (WGS) entry which is preliminary data.</text>
</comment>
<dbReference type="PROSITE" id="PS50893">
    <property type="entry name" value="ABC_TRANSPORTER_2"/>
    <property type="match status" value="1"/>
</dbReference>
<dbReference type="GO" id="GO:0005886">
    <property type="term" value="C:plasma membrane"/>
    <property type="evidence" value="ECO:0007669"/>
    <property type="project" value="TreeGrafter"/>
</dbReference>
<dbReference type="SMART" id="SM00382">
    <property type="entry name" value="AAA"/>
    <property type="match status" value="1"/>
</dbReference>
<evidence type="ECO:0000256" key="1">
    <source>
        <dbReference type="ARBA" id="ARBA00022448"/>
    </source>
</evidence>